<keyword evidence="1" id="KW-0812">Transmembrane</keyword>
<dbReference type="EMBL" id="JASSQD010000005">
    <property type="protein sequence ID" value="MDK9559759.1"/>
    <property type="molecule type" value="Genomic_DNA"/>
</dbReference>
<gene>
    <name evidence="2" type="ORF">QQF73_19165</name>
</gene>
<protein>
    <recommendedName>
        <fullName evidence="4">Zinc ribbon domain-containing protein</fullName>
    </recommendedName>
</protein>
<feature type="transmembrane region" description="Helical" evidence="1">
    <location>
        <begin position="121"/>
        <end position="139"/>
    </location>
</feature>
<accession>A0ABT7HIB2</accession>
<keyword evidence="1" id="KW-0472">Membrane</keyword>
<sequence length="147" mass="16047">MLGWGYNSGGSRGNSCNALFLYRFFVQENSFFWNYTNACYTNVFVEYAVKGKNQMYECPHCEKQTIRASRKLMAGKATPAICPQCGGKSYPDIKSAMTGLVVLNLVGLGIAVPAVVLDALWLLSGVFVLAVVSAKIFVLNKPMTKVG</sequence>
<dbReference type="Proteomes" id="UP001223547">
    <property type="component" value="Unassembled WGS sequence"/>
</dbReference>
<comment type="caution">
    <text evidence="2">The sequence shown here is derived from an EMBL/GenBank/DDBJ whole genome shotgun (WGS) entry which is preliminary data.</text>
</comment>
<name>A0ABT7HIB2_9GAMM</name>
<evidence type="ECO:0000313" key="3">
    <source>
        <dbReference type="Proteomes" id="UP001223547"/>
    </source>
</evidence>
<reference evidence="2 3" key="1">
    <citation type="submission" date="2023-05" db="EMBL/GenBank/DDBJ databases">
        <title>Marinobacter albus sp. nov., a marine bacterium isolated from sand in a coastal intertidal zone of huludao.</title>
        <authorList>
            <person name="Deng T."/>
        </authorList>
    </citation>
    <scope>NUCLEOTIDE SEQUENCE [LARGE SCALE GENOMIC DNA]</scope>
    <source>
        <strain evidence="2 3">M216</strain>
    </source>
</reference>
<feature type="transmembrane region" description="Helical" evidence="1">
    <location>
        <begin position="96"/>
        <end position="115"/>
    </location>
</feature>
<evidence type="ECO:0000256" key="1">
    <source>
        <dbReference type="SAM" id="Phobius"/>
    </source>
</evidence>
<proteinExistence type="predicted"/>
<keyword evidence="1" id="KW-1133">Transmembrane helix</keyword>
<evidence type="ECO:0008006" key="4">
    <source>
        <dbReference type="Google" id="ProtNLM"/>
    </source>
</evidence>
<keyword evidence="3" id="KW-1185">Reference proteome</keyword>
<dbReference type="RefSeq" id="WP_285369122.1">
    <property type="nucleotide sequence ID" value="NZ_JASSQD010000005.1"/>
</dbReference>
<organism evidence="2 3">
    <name type="scientific">Marinobacter albus</name>
    <dbReference type="NCBI Taxonomy" id="3030833"/>
    <lineage>
        <taxon>Bacteria</taxon>
        <taxon>Pseudomonadati</taxon>
        <taxon>Pseudomonadota</taxon>
        <taxon>Gammaproteobacteria</taxon>
        <taxon>Pseudomonadales</taxon>
        <taxon>Marinobacteraceae</taxon>
        <taxon>Marinobacter</taxon>
    </lineage>
</organism>
<evidence type="ECO:0000313" key="2">
    <source>
        <dbReference type="EMBL" id="MDK9559759.1"/>
    </source>
</evidence>